<dbReference type="STRING" id="1844006.PhaeoP97_00581"/>
<keyword evidence="3" id="KW-1185">Reference proteome</keyword>
<dbReference type="AlphaFoldDB" id="A0A1L3I1M9"/>
<dbReference type="PROSITE" id="PS51257">
    <property type="entry name" value="PROKAR_LIPOPROTEIN"/>
    <property type="match status" value="1"/>
</dbReference>
<accession>A0A1L3I1M9</accession>
<proteinExistence type="predicted"/>
<evidence type="ECO:0000256" key="1">
    <source>
        <dbReference type="SAM" id="SignalP"/>
    </source>
</evidence>
<dbReference type="EMBL" id="CP016364">
    <property type="protein sequence ID" value="APG46025.1"/>
    <property type="molecule type" value="Genomic_DNA"/>
</dbReference>
<keyword evidence="1" id="KW-0732">Signal</keyword>
<sequence length="108" mass="11637" precursor="true">MKLNLRIGLALASALALSACVSPDVVTKTQVGDAKLTCTEIEVQLNQLEDIREEAKKGKSMSGENIAAALLFWPAVIGNHSNAKQALEAANERHEVLVALAERKRCKL</sequence>
<dbReference type="Proteomes" id="UP000183859">
    <property type="component" value="Chromosome"/>
</dbReference>
<protein>
    <recommendedName>
        <fullName evidence="4">Lipoprotein</fullName>
    </recommendedName>
</protein>
<evidence type="ECO:0000313" key="3">
    <source>
        <dbReference type="Proteomes" id="UP000183859"/>
    </source>
</evidence>
<dbReference type="OrthoDB" id="6658808at2"/>
<feature type="chain" id="PRO_5012385635" description="Lipoprotein" evidence="1">
    <location>
        <begin position="19"/>
        <end position="108"/>
    </location>
</feature>
<evidence type="ECO:0000313" key="2">
    <source>
        <dbReference type="EMBL" id="APG46025.1"/>
    </source>
</evidence>
<dbReference type="KEGG" id="php:PhaeoP97_00581"/>
<feature type="signal peptide" evidence="1">
    <location>
        <begin position="1"/>
        <end position="18"/>
    </location>
</feature>
<gene>
    <name evidence="2" type="ORF">PhaeoP97_00581</name>
</gene>
<name>A0A1L3I1M9_9RHOB</name>
<organism evidence="2 3">
    <name type="scientific">Phaeobacter porticola</name>
    <dbReference type="NCBI Taxonomy" id="1844006"/>
    <lineage>
        <taxon>Bacteria</taxon>
        <taxon>Pseudomonadati</taxon>
        <taxon>Pseudomonadota</taxon>
        <taxon>Alphaproteobacteria</taxon>
        <taxon>Rhodobacterales</taxon>
        <taxon>Roseobacteraceae</taxon>
        <taxon>Phaeobacter</taxon>
    </lineage>
</organism>
<reference evidence="3" key="1">
    <citation type="submission" date="2016-07" db="EMBL/GenBank/DDBJ databases">
        <title>Phaeobacter portensis sp. nov., a tropodithietic acid producing bacterium isolated from a German harbor.</title>
        <authorList>
            <person name="Freese H.M."/>
            <person name="Bunk B."/>
            <person name="Breider S."/>
            <person name="Brinkhoff T."/>
        </authorList>
    </citation>
    <scope>NUCLEOTIDE SEQUENCE [LARGE SCALE GENOMIC DNA]</scope>
    <source>
        <strain evidence="3">P97</strain>
    </source>
</reference>
<evidence type="ECO:0008006" key="4">
    <source>
        <dbReference type="Google" id="ProtNLM"/>
    </source>
</evidence>
<dbReference type="RefSeq" id="WP_072503800.1">
    <property type="nucleotide sequence ID" value="NZ_CP016364.1"/>
</dbReference>